<feature type="transmembrane region" description="Helical" evidence="6">
    <location>
        <begin position="203"/>
        <end position="221"/>
    </location>
</feature>
<proteinExistence type="inferred from homology"/>
<feature type="transmembrane region" description="Helical" evidence="6">
    <location>
        <begin position="396"/>
        <end position="420"/>
    </location>
</feature>
<keyword evidence="5 6" id="KW-0472">Membrane</keyword>
<gene>
    <name evidence="8" type="ORF">K432DRAFT_299664</name>
</gene>
<dbReference type="OrthoDB" id="3561359at2759"/>
<evidence type="ECO:0000259" key="7">
    <source>
        <dbReference type="PROSITE" id="PS50850"/>
    </source>
</evidence>
<dbReference type="InterPro" id="IPR011701">
    <property type="entry name" value="MFS"/>
</dbReference>
<keyword evidence="3 6" id="KW-0812">Transmembrane</keyword>
<protein>
    <submittedName>
        <fullName evidence="8">MFS general substrate transporter</fullName>
    </submittedName>
</protein>
<feature type="transmembrane region" description="Helical" evidence="6">
    <location>
        <begin position="277"/>
        <end position="303"/>
    </location>
</feature>
<evidence type="ECO:0000256" key="5">
    <source>
        <dbReference type="ARBA" id="ARBA00023136"/>
    </source>
</evidence>
<reference evidence="8 9" key="1">
    <citation type="journal article" date="2016" name="Nat. Commun.">
        <title>Ectomycorrhizal ecology is imprinted in the genome of the dominant symbiotic fungus Cenococcum geophilum.</title>
        <authorList>
            <consortium name="DOE Joint Genome Institute"/>
            <person name="Peter M."/>
            <person name="Kohler A."/>
            <person name="Ohm R.A."/>
            <person name="Kuo A."/>
            <person name="Krutzmann J."/>
            <person name="Morin E."/>
            <person name="Arend M."/>
            <person name="Barry K.W."/>
            <person name="Binder M."/>
            <person name="Choi C."/>
            <person name="Clum A."/>
            <person name="Copeland A."/>
            <person name="Grisel N."/>
            <person name="Haridas S."/>
            <person name="Kipfer T."/>
            <person name="LaButti K."/>
            <person name="Lindquist E."/>
            <person name="Lipzen A."/>
            <person name="Maire R."/>
            <person name="Meier B."/>
            <person name="Mihaltcheva S."/>
            <person name="Molinier V."/>
            <person name="Murat C."/>
            <person name="Poggeler S."/>
            <person name="Quandt C.A."/>
            <person name="Sperisen C."/>
            <person name="Tritt A."/>
            <person name="Tisserant E."/>
            <person name="Crous P.W."/>
            <person name="Henrissat B."/>
            <person name="Nehls U."/>
            <person name="Egli S."/>
            <person name="Spatafora J.W."/>
            <person name="Grigoriev I.V."/>
            <person name="Martin F.M."/>
        </authorList>
    </citation>
    <scope>NUCLEOTIDE SEQUENCE [LARGE SCALE GENOMIC DNA]</scope>
    <source>
        <strain evidence="8 9">CBS 459.81</strain>
    </source>
</reference>
<dbReference type="PANTHER" id="PTHR23502">
    <property type="entry name" value="MAJOR FACILITATOR SUPERFAMILY"/>
    <property type="match status" value="1"/>
</dbReference>
<feature type="transmembrane region" description="Helical" evidence="6">
    <location>
        <begin position="309"/>
        <end position="331"/>
    </location>
</feature>
<dbReference type="GO" id="GO:0042908">
    <property type="term" value="P:xenobiotic transport"/>
    <property type="evidence" value="ECO:0007669"/>
    <property type="project" value="UniProtKB-ARBA"/>
</dbReference>
<sequence>MDGLGSQSEDIKQGNHERYNANFEVSFAGDADPRSPRSLPMWRKWMIVLIISTTSFCVACTSSLYIGTYIQIERKFQVSEIVATLGLSLFVFGLGLSPMILAPLSEFYGRKPIYVWSLSFFIIWIVPCAVATNIQTLLVARFFNGFAGSAFLSIAGGTIGDLFHKSELQKPMMVFTATPFLGPELGPVVGGFINYYLNWRWSFWFLLIWAGFQWVAIFFLVPETYHPVLLRQETRRIRKETGEEKWHAPIEKMQRSIPQTILRSIYRPSMLLVLEPMCLILCIYTAVLLGILYLFFGAFALIFTENHGFNLWQVGLAFLSIVVGMVFAGASDPWWHKNYIRLIAKYELETGDVGGSEPEFRMPQAIGGAPLVVIGMLWFGWTTQVASLPCYSSVHWIVPIIGSAFFGAGVFLIFSGIWTFLVESYPLYAASALAANSFTRSMFAAGSPLFGTAMYRNVGFQWATFLLAMITLILAPFPYIFFRFGKQIRSKSRYAGVR</sequence>
<dbReference type="EMBL" id="KV745000">
    <property type="protein sequence ID" value="OCK79540.1"/>
    <property type="molecule type" value="Genomic_DNA"/>
</dbReference>
<keyword evidence="4 6" id="KW-1133">Transmembrane helix</keyword>
<evidence type="ECO:0000256" key="3">
    <source>
        <dbReference type="ARBA" id="ARBA00022692"/>
    </source>
</evidence>
<dbReference type="FunFam" id="1.20.1250.20:FF:000082">
    <property type="entry name" value="MFS multidrug transporter, putative"/>
    <property type="match status" value="1"/>
</dbReference>
<dbReference type="InterPro" id="IPR020846">
    <property type="entry name" value="MFS_dom"/>
</dbReference>
<dbReference type="InterPro" id="IPR005829">
    <property type="entry name" value="Sugar_transporter_CS"/>
</dbReference>
<dbReference type="GO" id="GO:0022857">
    <property type="term" value="F:transmembrane transporter activity"/>
    <property type="evidence" value="ECO:0007669"/>
    <property type="project" value="InterPro"/>
</dbReference>
<dbReference type="InterPro" id="IPR036259">
    <property type="entry name" value="MFS_trans_sf"/>
</dbReference>
<comment type="similarity">
    <text evidence="2">Belongs to the major facilitator superfamily.</text>
</comment>
<dbReference type="PANTHER" id="PTHR23502:SF7">
    <property type="entry name" value="DRUG_PROTON ANTIPORTER YHK8-RELATED"/>
    <property type="match status" value="1"/>
</dbReference>
<dbReference type="GO" id="GO:0140115">
    <property type="term" value="P:export across plasma membrane"/>
    <property type="evidence" value="ECO:0007669"/>
    <property type="project" value="UniProtKB-ARBA"/>
</dbReference>
<dbReference type="AlphaFoldDB" id="A0A8E2E8T3"/>
<evidence type="ECO:0000313" key="9">
    <source>
        <dbReference type="Proteomes" id="UP000250266"/>
    </source>
</evidence>
<feature type="transmembrane region" description="Helical" evidence="6">
    <location>
        <begin position="138"/>
        <end position="160"/>
    </location>
</feature>
<dbReference type="GO" id="GO:0005886">
    <property type="term" value="C:plasma membrane"/>
    <property type="evidence" value="ECO:0007669"/>
    <property type="project" value="TreeGrafter"/>
</dbReference>
<feature type="transmembrane region" description="Helical" evidence="6">
    <location>
        <begin position="365"/>
        <end position="384"/>
    </location>
</feature>
<keyword evidence="9" id="KW-1185">Reference proteome</keyword>
<dbReference type="CDD" id="cd17323">
    <property type="entry name" value="MFS_Tpo1_MDR_like"/>
    <property type="match status" value="1"/>
</dbReference>
<name>A0A8E2E8T3_9PEZI</name>
<feature type="transmembrane region" description="Helical" evidence="6">
    <location>
        <begin position="462"/>
        <end position="482"/>
    </location>
</feature>
<dbReference type="PROSITE" id="PS50850">
    <property type="entry name" value="MFS"/>
    <property type="match status" value="1"/>
</dbReference>
<feature type="transmembrane region" description="Helical" evidence="6">
    <location>
        <begin position="172"/>
        <end position="197"/>
    </location>
</feature>
<feature type="domain" description="Major facilitator superfamily (MFS) profile" evidence="7">
    <location>
        <begin position="47"/>
        <end position="486"/>
    </location>
</feature>
<dbReference type="SUPFAM" id="SSF103473">
    <property type="entry name" value="MFS general substrate transporter"/>
    <property type="match status" value="1"/>
</dbReference>
<evidence type="ECO:0000256" key="4">
    <source>
        <dbReference type="ARBA" id="ARBA00022989"/>
    </source>
</evidence>
<feature type="transmembrane region" description="Helical" evidence="6">
    <location>
        <begin position="113"/>
        <end position="132"/>
    </location>
</feature>
<evidence type="ECO:0000313" key="8">
    <source>
        <dbReference type="EMBL" id="OCK79540.1"/>
    </source>
</evidence>
<evidence type="ECO:0000256" key="2">
    <source>
        <dbReference type="ARBA" id="ARBA00008335"/>
    </source>
</evidence>
<comment type="subcellular location">
    <subcellularLocation>
        <location evidence="1">Membrane</location>
        <topology evidence="1">Multi-pass membrane protein</topology>
    </subcellularLocation>
</comment>
<dbReference type="Proteomes" id="UP000250266">
    <property type="component" value="Unassembled WGS sequence"/>
</dbReference>
<accession>A0A8E2E8T3</accession>
<dbReference type="PROSITE" id="PS00216">
    <property type="entry name" value="SUGAR_TRANSPORT_1"/>
    <property type="match status" value="1"/>
</dbReference>
<dbReference type="Pfam" id="PF07690">
    <property type="entry name" value="MFS_1"/>
    <property type="match status" value="1"/>
</dbReference>
<feature type="transmembrane region" description="Helical" evidence="6">
    <location>
        <begin position="81"/>
        <end position="101"/>
    </location>
</feature>
<evidence type="ECO:0000256" key="1">
    <source>
        <dbReference type="ARBA" id="ARBA00004141"/>
    </source>
</evidence>
<feature type="transmembrane region" description="Helical" evidence="6">
    <location>
        <begin position="45"/>
        <end position="69"/>
    </location>
</feature>
<evidence type="ECO:0000256" key="6">
    <source>
        <dbReference type="SAM" id="Phobius"/>
    </source>
</evidence>
<organism evidence="8 9">
    <name type="scientific">Lepidopterella palustris CBS 459.81</name>
    <dbReference type="NCBI Taxonomy" id="1314670"/>
    <lineage>
        <taxon>Eukaryota</taxon>
        <taxon>Fungi</taxon>
        <taxon>Dikarya</taxon>
        <taxon>Ascomycota</taxon>
        <taxon>Pezizomycotina</taxon>
        <taxon>Dothideomycetes</taxon>
        <taxon>Pleosporomycetidae</taxon>
        <taxon>Mytilinidiales</taxon>
        <taxon>Argynnaceae</taxon>
        <taxon>Lepidopterella</taxon>
    </lineage>
</organism>
<dbReference type="Gene3D" id="1.20.1250.20">
    <property type="entry name" value="MFS general substrate transporter like domains"/>
    <property type="match status" value="1"/>
</dbReference>